<keyword evidence="1" id="KW-0812">Transmembrane</keyword>
<keyword evidence="1" id="KW-1133">Transmembrane helix</keyword>
<dbReference type="SUPFAM" id="SSF53822">
    <property type="entry name" value="Periplasmic binding protein-like I"/>
    <property type="match status" value="1"/>
</dbReference>
<protein>
    <recommendedName>
        <fullName evidence="4">Leucine-binding protein domain-containing protein</fullName>
    </recommendedName>
</protein>
<feature type="transmembrane region" description="Helical" evidence="1">
    <location>
        <begin position="370"/>
        <end position="393"/>
    </location>
</feature>
<organism evidence="2 3">
    <name type="scientific">Acrocarpospora phusangensis</name>
    <dbReference type="NCBI Taxonomy" id="1070424"/>
    <lineage>
        <taxon>Bacteria</taxon>
        <taxon>Bacillati</taxon>
        <taxon>Actinomycetota</taxon>
        <taxon>Actinomycetes</taxon>
        <taxon>Streptosporangiales</taxon>
        <taxon>Streptosporangiaceae</taxon>
        <taxon>Acrocarpospora</taxon>
    </lineage>
</organism>
<feature type="transmembrane region" description="Helical" evidence="1">
    <location>
        <begin position="158"/>
        <end position="179"/>
    </location>
</feature>
<name>A0A919QFB8_9ACTN</name>
<feature type="transmembrane region" description="Helical" evidence="1">
    <location>
        <begin position="191"/>
        <end position="218"/>
    </location>
</feature>
<gene>
    <name evidence="2" type="ORF">Aph01nite_37750</name>
</gene>
<reference evidence="2" key="1">
    <citation type="submission" date="2021-01" db="EMBL/GenBank/DDBJ databases">
        <title>Whole genome shotgun sequence of Acrocarpospora phusangensis NBRC 108782.</title>
        <authorList>
            <person name="Komaki H."/>
            <person name="Tamura T."/>
        </authorList>
    </citation>
    <scope>NUCLEOTIDE SEQUENCE</scope>
    <source>
        <strain evidence="2">NBRC 108782</strain>
    </source>
</reference>
<dbReference type="EMBL" id="BOOA01000029">
    <property type="protein sequence ID" value="GIH25465.1"/>
    <property type="molecule type" value="Genomic_DNA"/>
</dbReference>
<keyword evidence="3" id="KW-1185">Reference proteome</keyword>
<dbReference type="AlphaFoldDB" id="A0A919QFB8"/>
<sequence length="863" mass="94267">MGMIAADQRRLQGVLEGLLRRPSFWRGDPPLPVLLLVGADSADTAVALAAPFKGSLPYAAPVGEELKDVPALVNALAGENGDLGAAIGGSFLPAPRFPLAQFVLWAREQRAQRPEDWTGVWPPAPESRKGQDEFRARYRKWRWERYGERRARRTAADFVVRAATTWVPLGMAVALLAGWDVVDLLSLIPWVVGLIVAAAGTAVQAALSIRGTFFSGWFRRHRYVNLRRKRFESRHKYALRLAAEPDLDKLLVYAMFQDLRQAYQKWVIPWPSWGRGWYGLLVLREPGPGVTRFLGVLRDVIADTGVHPPLLVLAAGDGPIPPATPVRPLALLPEAIQDWRAQVPEPFIPVTVNESDIPDMGAFRPTPLRAFGYWAVVALLAFGPIAVVGRTWIGCGDGLREVERQCVGLSDDLNEIEPDPLLAPVLERIQRQNREVQDDQRVITVFYLGPLTTSRSGGDQISGSAGELAGIAARQLAYNRLHSWQIRVEFANAGQDFVSAAYAAQMIKDRAAGDPNIAGAIGFAWSRTETQDAIRLLSDAHMPMLSTTNTADTTPLVYGMKPSPSFFRMAAPNSAQAKAAEFWLQRGLPGGGKVPAEKVAVLLEIDERGRELYSKDLADGLTARPGALYADARRYVFRDENQLAAQVDQACQDGAAVLFYTGRSSYLGNLVDTKEHQCGRDVRVLAGDEVTGRLAQILADGSSVNNPQISFIALNDARAEQDGSEAINDTQREIEAWIKDVHPERGRSVSRVHARMGYDALLAITSAIDQIKATNVDPAVNIAQSVAYNLRGLGVDGHIQGATGSFYFSTDADFHTALPRELWLFSSEPGQTVPILRGKCTVDTSTEDPAELDVGCTTEPAAP</sequence>
<accession>A0A919QFB8</accession>
<evidence type="ECO:0000313" key="3">
    <source>
        <dbReference type="Proteomes" id="UP000640052"/>
    </source>
</evidence>
<proteinExistence type="predicted"/>
<evidence type="ECO:0000313" key="2">
    <source>
        <dbReference type="EMBL" id="GIH25465.1"/>
    </source>
</evidence>
<keyword evidence="1" id="KW-0472">Membrane</keyword>
<dbReference type="InterPro" id="IPR028082">
    <property type="entry name" value="Peripla_BP_I"/>
</dbReference>
<dbReference type="Proteomes" id="UP000640052">
    <property type="component" value="Unassembled WGS sequence"/>
</dbReference>
<evidence type="ECO:0000256" key="1">
    <source>
        <dbReference type="SAM" id="Phobius"/>
    </source>
</evidence>
<evidence type="ECO:0008006" key="4">
    <source>
        <dbReference type="Google" id="ProtNLM"/>
    </source>
</evidence>
<dbReference type="Gene3D" id="3.40.50.2300">
    <property type="match status" value="2"/>
</dbReference>
<comment type="caution">
    <text evidence="2">The sequence shown here is derived from an EMBL/GenBank/DDBJ whole genome shotgun (WGS) entry which is preliminary data.</text>
</comment>